<evidence type="ECO:0000313" key="2">
    <source>
        <dbReference type="EMBL" id="OWM87928.1"/>
    </source>
</evidence>
<dbReference type="PANTHER" id="PTHR31865">
    <property type="entry name" value="OSJNBA0071G03.3 PROTEIN"/>
    <property type="match status" value="1"/>
</dbReference>
<dbReference type="AlphaFoldDB" id="A0A218XSY9"/>
<proteinExistence type="predicted"/>
<reference evidence="4" key="1">
    <citation type="journal article" date="2017" name="Plant J.">
        <title>The pomegranate (Punica granatum L.) genome and the genomics of punicalagin biosynthesis.</title>
        <authorList>
            <person name="Qin G."/>
            <person name="Xu C."/>
            <person name="Ming R."/>
            <person name="Tang H."/>
            <person name="Guyot R."/>
            <person name="Kramer E.M."/>
            <person name="Hu Y."/>
            <person name="Yi X."/>
            <person name="Qi Y."/>
            <person name="Xu X."/>
            <person name="Gao Z."/>
            <person name="Pan H."/>
            <person name="Jian J."/>
            <person name="Tian Y."/>
            <person name="Yue Z."/>
            <person name="Xu Y."/>
        </authorList>
    </citation>
    <scope>NUCLEOTIDE SEQUENCE [LARGE SCALE GENOMIC DNA]</scope>
    <source>
        <strain evidence="4">cv. Dabenzi</strain>
    </source>
</reference>
<dbReference type="Proteomes" id="UP000197138">
    <property type="component" value="Unassembled WGS sequence"/>
</dbReference>
<dbReference type="GeneID" id="116196884"/>
<dbReference type="STRING" id="22663.A0A218XSY9"/>
<evidence type="ECO:0000256" key="1">
    <source>
        <dbReference type="SAM" id="MobiDB-lite"/>
    </source>
</evidence>
<keyword evidence="5" id="KW-1185">Reference proteome</keyword>
<sequence length="190" mass="20666">MGRMSSEIESGVYSSSAIGLGSPLVGHQSDGEWPFSSWTAVEGGEGADQNVRCPKKKTTKKKKKQVLLEGYVEATGDEDDLVRTKSLTDEDLDELKGCLDLGFGFSYDEIPELCSTLPALELCYSMSRKFNDESLKSPEAEVEAPESLPEPAASPIASWRISSPGDHPEDVKARLKFWAQAVACTVRLCS</sequence>
<dbReference type="EMBL" id="MTKT01000801">
    <property type="protein sequence ID" value="OWM87928.1"/>
    <property type="molecule type" value="Genomic_DNA"/>
</dbReference>
<comment type="caution">
    <text evidence="2">The sequence shown here is derived from an EMBL/GenBank/DDBJ whole genome shotgun (WGS) entry which is preliminary data.</text>
</comment>
<evidence type="ECO:0000313" key="4">
    <source>
        <dbReference type="Proteomes" id="UP000197138"/>
    </source>
</evidence>
<dbReference type="EMBL" id="PGOL01000621">
    <property type="protein sequence ID" value="PKI67287.1"/>
    <property type="molecule type" value="Genomic_DNA"/>
</dbReference>
<feature type="compositionally biased region" description="Low complexity" evidence="1">
    <location>
        <begin position="145"/>
        <end position="158"/>
    </location>
</feature>
<reference evidence="3 5" key="3">
    <citation type="submission" date="2017-11" db="EMBL/GenBank/DDBJ databases">
        <title>De-novo sequencing of pomegranate (Punica granatum L.) genome.</title>
        <authorList>
            <person name="Akparov Z."/>
            <person name="Amiraslanov A."/>
            <person name="Hajiyeva S."/>
            <person name="Abbasov M."/>
            <person name="Kaur K."/>
            <person name="Hamwieh A."/>
            <person name="Solovyev V."/>
            <person name="Salamov A."/>
            <person name="Braich B."/>
            <person name="Kosarev P."/>
            <person name="Mahmoud A."/>
            <person name="Hajiyev E."/>
            <person name="Babayeva S."/>
            <person name="Izzatullayeva V."/>
            <person name="Mammadov A."/>
            <person name="Mammadov A."/>
            <person name="Sharifova S."/>
            <person name="Ojaghi J."/>
            <person name="Eynullazada K."/>
            <person name="Bayramov B."/>
            <person name="Abdulazimova A."/>
            <person name="Shahmuradov I."/>
        </authorList>
    </citation>
    <scope>NUCLEOTIDE SEQUENCE [LARGE SCALE GENOMIC DNA]</scope>
    <source>
        <strain evidence="3">AG2017</strain>
        <strain evidence="5">cv. AG2017</strain>
        <tissue evidence="3">Leaf</tissue>
    </source>
</reference>
<reference evidence="2" key="2">
    <citation type="submission" date="2017-06" db="EMBL/GenBank/DDBJ databases">
        <title>The pomegranate genome and the genomics of punicalagin biosynthesis.</title>
        <authorList>
            <person name="Xu C."/>
        </authorList>
    </citation>
    <scope>NUCLEOTIDE SEQUENCE [LARGE SCALE GENOMIC DNA]</scope>
    <source>
        <tissue evidence="2">Fresh leaf</tissue>
    </source>
</reference>
<gene>
    <name evidence="2" type="ORF">CDL15_Pgr000345</name>
    <name evidence="3" type="ORF">CRG98_012304</name>
</gene>
<protein>
    <submittedName>
        <fullName evidence="2">Uncharacterized protein</fullName>
    </submittedName>
</protein>
<dbReference type="InterPro" id="IPR012881">
    <property type="entry name" value="DUF1685"/>
</dbReference>
<dbReference type="Proteomes" id="UP000233551">
    <property type="component" value="Unassembled WGS sequence"/>
</dbReference>
<evidence type="ECO:0000313" key="3">
    <source>
        <dbReference type="EMBL" id="PKI67287.1"/>
    </source>
</evidence>
<accession>A0A218XSY9</accession>
<feature type="region of interest" description="Disordered" evidence="1">
    <location>
        <begin position="136"/>
        <end position="168"/>
    </location>
</feature>
<organism evidence="2 4">
    <name type="scientific">Punica granatum</name>
    <name type="common">Pomegranate</name>
    <dbReference type="NCBI Taxonomy" id="22663"/>
    <lineage>
        <taxon>Eukaryota</taxon>
        <taxon>Viridiplantae</taxon>
        <taxon>Streptophyta</taxon>
        <taxon>Embryophyta</taxon>
        <taxon>Tracheophyta</taxon>
        <taxon>Spermatophyta</taxon>
        <taxon>Magnoliopsida</taxon>
        <taxon>eudicotyledons</taxon>
        <taxon>Gunneridae</taxon>
        <taxon>Pentapetalae</taxon>
        <taxon>rosids</taxon>
        <taxon>malvids</taxon>
        <taxon>Myrtales</taxon>
        <taxon>Lythraceae</taxon>
        <taxon>Punica</taxon>
    </lineage>
</organism>
<name>A0A218XSY9_PUNGR</name>
<evidence type="ECO:0000313" key="5">
    <source>
        <dbReference type="Proteomes" id="UP000233551"/>
    </source>
</evidence>
<dbReference type="Pfam" id="PF07939">
    <property type="entry name" value="DUF1685"/>
    <property type="match status" value="1"/>
</dbReference>
<dbReference type="PANTHER" id="PTHR31865:SF0">
    <property type="entry name" value="EXPRESSED PROTEIN"/>
    <property type="match status" value="1"/>
</dbReference>
<dbReference type="OrthoDB" id="1918709at2759"/>